<dbReference type="Pfam" id="PF12253">
    <property type="entry name" value="CAF1A_dimeriz"/>
    <property type="match status" value="1"/>
</dbReference>
<feature type="domain" description="Chromatin assembly factor 1 subunit Cac1-like C-terminal" evidence="7">
    <location>
        <begin position="636"/>
        <end position="694"/>
    </location>
</feature>
<evidence type="ECO:0000256" key="4">
    <source>
        <dbReference type="ARBA" id="ARBA00023242"/>
    </source>
</evidence>
<dbReference type="GO" id="GO:0006281">
    <property type="term" value="P:DNA repair"/>
    <property type="evidence" value="ECO:0007669"/>
    <property type="project" value="UniProtKB-KW"/>
</dbReference>
<sequence>MEEPAANPGMEPSPKRKAEEGLQTPQKQAKKSAAPTRVTLKNMRLGLRQKSVGWDRTMPVLRAMLGFQSHLAEHAHEPLLEVPEEHLGVIASLTQESDKSAADLAKLIRTTLLPEGHAAHALTNADGQPVDVLSISVIQNAIQRIATKENYGLDASSDDAPVPPGLQIWRWEVQDLHLLPKENLESLLARREQRVLAKQDALALFHALPQDTQQALLEGKKRPGKAEPSADHAEALPLTPLKQEPKPAEEPVSKEKSERTKLRESKRAERQAKEEKEEKGKQAQVRLLNSFFQQPSVSSPRKKDGDVEKSDFEKTFLPCEYKNMANINRFYRKVDDRLSDAIDRRQDAPHTLLTELKALGKHRRERTSRPRGVHPPVCVREIVKAVTESDVLGGDAEELAKRALAKLNNRRLLPIKLLQFQSDRRPGWVGTFTRSSTFITPRKPFGQDPVAFDYSYDSDAEWEEADEGENVDAMDEKEEEESAQGSEMDDSEMDDWLEDDLEVEEEMVPVEHDELPESPAPLQTAVSSTAVNILEPKKKIKFLGRRFDAKLVPYITGPHWEHTLGEPGHESFAQYHIQVLNDAYVGLDPFTFTSTTVTVETTSDEKPAQSSAGTDTTTPTPSSTSRAKSSFPDLHLPELLGLIQGSTRPKPALLEDLREHFGPIVKGVSKTAIESRLQECATKESKKPGARWIIKDEYKMRAAAGNHAEQERLPNPLS</sequence>
<name>A0A2N1JC40_9BASI</name>
<dbReference type="EMBL" id="KZ454990">
    <property type="protein sequence ID" value="PKI84105.1"/>
    <property type="molecule type" value="Genomic_DNA"/>
</dbReference>
<feature type="region of interest" description="Disordered" evidence="5">
    <location>
        <begin position="461"/>
        <end position="492"/>
    </location>
</feature>
<evidence type="ECO:0000256" key="1">
    <source>
        <dbReference type="ARBA" id="ARBA00004123"/>
    </source>
</evidence>
<feature type="region of interest" description="Disordered" evidence="5">
    <location>
        <begin position="600"/>
        <end position="631"/>
    </location>
</feature>
<dbReference type="GO" id="GO:0005634">
    <property type="term" value="C:nucleus"/>
    <property type="evidence" value="ECO:0007669"/>
    <property type="project" value="UniProtKB-SubCell"/>
</dbReference>
<feature type="region of interest" description="Disordered" evidence="5">
    <location>
        <begin position="215"/>
        <end position="285"/>
    </location>
</feature>
<protein>
    <submittedName>
        <fullName evidence="8">Uncharacterized protein</fullName>
    </submittedName>
</protein>
<keyword evidence="4" id="KW-0539">Nucleus</keyword>
<proteinExistence type="predicted"/>
<dbReference type="InterPro" id="IPR048800">
    <property type="entry name" value="Cac1-like_C"/>
</dbReference>
<evidence type="ECO:0000256" key="3">
    <source>
        <dbReference type="ARBA" id="ARBA00023204"/>
    </source>
</evidence>
<keyword evidence="2" id="KW-0227">DNA damage</keyword>
<keyword evidence="3" id="KW-0234">DNA repair</keyword>
<dbReference type="STRING" id="2020962.A0A2N1JC40"/>
<dbReference type="GO" id="GO:0006334">
    <property type="term" value="P:nucleosome assembly"/>
    <property type="evidence" value="ECO:0007669"/>
    <property type="project" value="TreeGrafter"/>
</dbReference>
<feature type="compositionally biased region" description="Basic and acidic residues" evidence="5">
    <location>
        <begin position="243"/>
        <end position="281"/>
    </location>
</feature>
<feature type="compositionally biased region" description="Low complexity" evidence="5">
    <location>
        <begin position="610"/>
        <end position="630"/>
    </location>
</feature>
<evidence type="ECO:0000313" key="9">
    <source>
        <dbReference type="Proteomes" id="UP000232875"/>
    </source>
</evidence>
<dbReference type="Pfam" id="PF21796">
    <property type="entry name" value="Cac1_C"/>
    <property type="match status" value="1"/>
</dbReference>
<gene>
    <name evidence="8" type="ORF">MVES_002085</name>
</gene>
<dbReference type="GO" id="GO:0033186">
    <property type="term" value="C:CAF-1 complex"/>
    <property type="evidence" value="ECO:0007669"/>
    <property type="project" value="TreeGrafter"/>
</dbReference>
<evidence type="ECO:0000259" key="7">
    <source>
        <dbReference type="Pfam" id="PF21796"/>
    </source>
</evidence>
<feature type="domain" description="Chromatin assembly factor 1 subunit A dimerization" evidence="6">
    <location>
        <begin position="416"/>
        <end position="484"/>
    </location>
</feature>
<dbReference type="PANTHER" id="PTHR15272">
    <property type="entry name" value="CHROMATIN ASSEMBLY FACTOR 1 SUBUNIT A CAF-1 SUBUNIT A"/>
    <property type="match status" value="1"/>
</dbReference>
<feature type="region of interest" description="Disordered" evidence="5">
    <location>
        <begin position="1"/>
        <end position="38"/>
    </location>
</feature>
<organism evidence="8 9">
    <name type="scientific">Malassezia vespertilionis</name>
    <dbReference type="NCBI Taxonomy" id="2020962"/>
    <lineage>
        <taxon>Eukaryota</taxon>
        <taxon>Fungi</taxon>
        <taxon>Dikarya</taxon>
        <taxon>Basidiomycota</taxon>
        <taxon>Ustilaginomycotina</taxon>
        <taxon>Malasseziomycetes</taxon>
        <taxon>Malasseziales</taxon>
        <taxon>Malasseziaceae</taxon>
        <taxon>Malassezia</taxon>
    </lineage>
</organism>
<dbReference type="InterPro" id="IPR022043">
    <property type="entry name" value="CAF1A_DD"/>
</dbReference>
<dbReference type="OrthoDB" id="440676at2759"/>
<accession>A0A2N1JC40</accession>
<dbReference type="AlphaFoldDB" id="A0A2N1JC40"/>
<evidence type="ECO:0000256" key="2">
    <source>
        <dbReference type="ARBA" id="ARBA00022763"/>
    </source>
</evidence>
<evidence type="ECO:0000313" key="8">
    <source>
        <dbReference type="EMBL" id="PKI84105.1"/>
    </source>
</evidence>
<feature type="compositionally biased region" description="Polar residues" evidence="5">
    <location>
        <begin position="290"/>
        <end position="299"/>
    </location>
</feature>
<keyword evidence="9" id="KW-1185">Reference proteome</keyword>
<evidence type="ECO:0000259" key="6">
    <source>
        <dbReference type="Pfam" id="PF12253"/>
    </source>
</evidence>
<reference evidence="8 9" key="1">
    <citation type="submission" date="2017-10" db="EMBL/GenBank/DDBJ databases">
        <title>A novel species of cold-tolerant Malassezia isolated from bats.</title>
        <authorList>
            <person name="Lorch J.M."/>
            <person name="Palmer J.M."/>
            <person name="Vanderwolf K.J."/>
            <person name="Schmidt K.Z."/>
            <person name="Verant M.L."/>
            <person name="Weller T.J."/>
            <person name="Blehert D.S."/>
        </authorList>
    </citation>
    <scope>NUCLEOTIDE SEQUENCE [LARGE SCALE GENOMIC DNA]</scope>
    <source>
        <strain evidence="8 9">NWHC:44797-103</strain>
    </source>
</reference>
<evidence type="ECO:0000256" key="5">
    <source>
        <dbReference type="SAM" id="MobiDB-lite"/>
    </source>
</evidence>
<feature type="region of interest" description="Disordered" evidence="5">
    <location>
        <begin position="290"/>
        <end position="309"/>
    </location>
</feature>
<feature type="compositionally biased region" description="Basic and acidic residues" evidence="5">
    <location>
        <begin position="218"/>
        <end position="234"/>
    </location>
</feature>
<comment type="subcellular location">
    <subcellularLocation>
        <location evidence="1">Nucleus</location>
    </subcellularLocation>
</comment>
<dbReference type="Proteomes" id="UP000232875">
    <property type="component" value="Unassembled WGS sequence"/>
</dbReference>
<dbReference type="PANTHER" id="PTHR15272:SF0">
    <property type="entry name" value="CHROMATIN ASSEMBLY FACTOR 1 SUBUNIT A"/>
    <property type="match status" value="1"/>
</dbReference>